<name>A0A7S3CAM2_9CHLO</name>
<evidence type="ECO:0000313" key="3">
    <source>
        <dbReference type="EMBL" id="WZN63204.1"/>
    </source>
</evidence>
<feature type="transmembrane region" description="Helical" evidence="1">
    <location>
        <begin position="159"/>
        <end position="185"/>
    </location>
</feature>
<keyword evidence="4" id="KW-1185">Reference proteome</keyword>
<reference evidence="2" key="1">
    <citation type="submission" date="2021-01" db="EMBL/GenBank/DDBJ databases">
        <authorList>
            <person name="Corre E."/>
            <person name="Pelletier E."/>
            <person name="Niang G."/>
            <person name="Scheremetjew M."/>
            <person name="Finn R."/>
            <person name="Kale V."/>
            <person name="Holt S."/>
            <person name="Cochrane G."/>
            <person name="Meng A."/>
            <person name="Brown T."/>
            <person name="Cohen L."/>
        </authorList>
    </citation>
    <scope>NUCLEOTIDE SEQUENCE</scope>
    <source>
        <strain evidence="2">RCC1871</strain>
    </source>
</reference>
<keyword evidence="1" id="KW-1133">Transmembrane helix</keyword>
<dbReference type="AlphaFoldDB" id="A0A7S3CAM2"/>
<sequence>MKETFGVPVRSTYTKEVVLLLFAAVATGTSILLFVMSMSSRHWIFVSTKAAYKWVPYLTFDLGLLGGVATMHAQAGGFENESSVSFEYKDSNQYCPDDQCVALYQAGLVCVVLLSLSVAASFVALIVEVVVMLQLGNVLSETGPFGPYVNYQKCNRNMIWGSISSILGAILSVTALATWAGIVANNQASIPQAHKSDAVTWHPGWSVWASNLLGVLLEAFASFLVCRSVNLSRHPFSGYSSII</sequence>
<dbReference type="EMBL" id="CP151507">
    <property type="protein sequence ID" value="WZN63204.1"/>
    <property type="molecule type" value="Genomic_DNA"/>
</dbReference>
<dbReference type="EMBL" id="HBHZ01005038">
    <property type="protein sequence ID" value="CAE0190818.1"/>
    <property type="molecule type" value="Transcribed_RNA"/>
</dbReference>
<protein>
    <submittedName>
        <fullName evidence="2">Uncharacterized protein</fullName>
    </submittedName>
</protein>
<accession>A0A7S3CAM2</accession>
<reference evidence="3 4" key="2">
    <citation type="submission" date="2024-03" db="EMBL/GenBank/DDBJ databases">
        <title>Complete genome sequence of the green alga Chloropicon roscoffensis RCC1871.</title>
        <authorList>
            <person name="Lemieux C."/>
            <person name="Pombert J.-F."/>
            <person name="Otis C."/>
            <person name="Turmel M."/>
        </authorList>
    </citation>
    <scope>NUCLEOTIDE SEQUENCE [LARGE SCALE GENOMIC DNA]</scope>
    <source>
        <strain evidence="3 4">RCC1871</strain>
    </source>
</reference>
<proteinExistence type="predicted"/>
<feature type="transmembrane region" description="Helical" evidence="1">
    <location>
        <begin position="17"/>
        <end position="36"/>
    </location>
</feature>
<feature type="transmembrane region" description="Helical" evidence="1">
    <location>
        <begin position="205"/>
        <end position="226"/>
    </location>
</feature>
<dbReference type="Proteomes" id="UP001472866">
    <property type="component" value="Chromosome 07"/>
</dbReference>
<organism evidence="2">
    <name type="scientific">Chloropicon roscoffensis</name>
    <dbReference type="NCBI Taxonomy" id="1461544"/>
    <lineage>
        <taxon>Eukaryota</taxon>
        <taxon>Viridiplantae</taxon>
        <taxon>Chlorophyta</taxon>
        <taxon>Chloropicophyceae</taxon>
        <taxon>Chloropicales</taxon>
        <taxon>Chloropicaceae</taxon>
        <taxon>Chloropicon</taxon>
    </lineage>
</organism>
<keyword evidence="1" id="KW-0472">Membrane</keyword>
<feature type="transmembrane region" description="Helical" evidence="1">
    <location>
        <begin position="106"/>
        <end position="139"/>
    </location>
</feature>
<keyword evidence="1" id="KW-0812">Transmembrane</keyword>
<evidence type="ECO:0000256" key="1">
    <source>
        <dbReference type="SAM" id="Phobius"/>
    </source>
</evidence>
<evidence type="ECO:0000313" key="2">
    <source>
        <dbReference type="EMBL" id="CAE0190818.1"/>
    </source>
</evidence>
<gene>
    <name evidence="2" type="ORF">CROS1456_LOCUS3908</name>
    <name evidence="3" type="ORF">HKI87_07g47490</name>
</gene>
<dbReference type="Gene3D" id="1.20.140.150">
    <property type="match status" value="1"/>
</dbReference>
<evidence type="ECO:0000313" key="4">
    <source>
        <dbReference type="Proteomes" id="UP001472866"/>
    </source>
</evidence>